<evidence type="ECO:0000313" key="1">
    <source>
        <dbReference type="EMBL" id="AXH69567.1"/>
    </source>
</evidence>
<dbReference type="RefSeq" id="YP_009839965.1">
    <property type="nucleotide sequence ID" value="NC_048723.1"/>
</dbReference>
<gene>
    <name evidence="1" type="primary">41</name>
    <name evidence="1" type="ORF">SEA_LUKECAGE_41</name>
</gene>
<reference evidence="1 2" key="1">
    <citation type="submission" date="2018-07" db="EMBL/GenBank/DDBJ databases">
        <authorList>
            <person name="Gillick B.D."/>
            <person name="Moore J."/>
            <person name="Davilla D."/>
            <person name="Asghedom D."/>
            <person name="Smith B.R."/>
            <person name="Klug H."/>
            <person name="Hughes L.E."/>
            <person name="Garlena R.A."/>
            <person name="Russell D.A."/>
            <person name="Pope W.H."/>
            <person name="Jacobs-Sera D."/>
            <person name="Hatfull G.F."/>
        </authorList>
    </citation>
    <scope>NUCLEOTIDE SEQUENCE [LARGE SCALE GENOMIC DNA]</scope>
</reference>
<name>A0A345MG86_9CAUD</name>
<proteinExistence type="predicted"/>
<dbReference type="EMBL" id="MH590597">
    <property type="protein sequence ID" value="AXH69567.1"/>
    <property type="molecule type" value="Genomic_DNA"/>
</dbReference>
<sequence>MMINVDRYYLKYELDGKMYETSELYPIRQARIEKAILEEDGARNVQIVKYVSVLD</sequence>
<accession>A0A345MG86</accession>
<dbReference type="Proteomes" id="UP000259834">
    <property type="component" value="Segment"/>
</dbReference>
<organism evidence="1 2">
    <name type="scientific">Streptomyces phage LukeCage</name>
    <dbReference type="NCBI Taxonomy" id="2283304"/>
    <lineage>
        <taxon>Viruses</taxon>
        <taxon>Duplodnaviria</taxon>
        <taxon>Heunggongvirae</taxon>
        <taxon>Uroviricota</taxon>
        <taxon>Caudoviricetes</taxon>
        <taxon>Stanwilliamsviridae</taxon>
        <taxon>Boydwoodruffvirinae</taxon>
        <taxon>Karimacvirus</taxon>
        <taxon>Karimacvirus lukecage</taxon>
        <taxon>Streptomyces virus LukeCage</taxon>
    </lineage>
</organism>
<dbReference type="GeneID" id="55610029"/>
<dbReference type="KEGG" id="vg:55610029"/>
<protein>
    <submittedName>
        <fullName evidence="1">Uncharacterized protein</fullName>
    </submittedName>
</protein>
<evidence type="ECO:0000313" key="2">
    <source>
        <dbReference type="Proteomes" id="UP000259834"/>
    </source>
</evidence>
<keyword evidence="2" id="KW-1185">Reference proteome</keyword>